<dbReference type="PANTHER" id="PTHR11626">
    <property type="entry name" value="FARNESYL-DIPHOSPHATE FARNESYLTRANSFERASE"/>
    <property type="match status" value="1"/>
</dbReference>
<dbReference type="NCBIfam" id="TIGR01559">
    <property type="entry name" value="squal_synth"/>
    <property type="match status" value="1"/>
</dbReference>
<dbReference type="InterPro" id="IPR033904">
    <property type="entry name" value="Trans_IPPS_HH"/>
</dbReference>
<dbReference type="FunFam" id="1.10.600.10:FF:000023">
    <property type="entry name" value="Squalene synthase"/>
    <property type="match status" value="1"/>
</dbReference>
<protein>
    <recommendedName>
        <fullName evidence="3">squalene synthase</fullName>
        <ecNumber evidence="3">2.5.1.21</ecNumber>
    </recommendedName>
</protein>
<dbReference type="EMBL" id="HBFP01008636">
    <property type="protein sequence ID" value="CAD8821790.1"/>
    <property type="molecule type" value="Transcribed_RNA"/>
</dbReference>
<feature type="transmembrane region" description="Helical" evidence="5">
    <location>
        <begin position="394"/>
        <end position="412"/>
    </location>
</feature>
<organism evidence="6">
    <name type="scientific">Timspurckia oligopyrenoides</name>
    <dbReference type="NCBI Taxonomy" id="708627"/>
    <lineage>
        <taxon>Eukaryota</taxon>
        <taxon>Rhodophyta</taxon>
        <taxon>Bangiophyceae</taxon>
        <taxon>Porphyridiales</taxon>
        <taxon>Porphyridiaceae</taxon>
        <taxon>Timspurckia</taxon>
    </lineage>
</organism>
<comment type="cofactor">
    <cofactor evidence="1">
        <name>Mg(2+)</name>
        <dbReference type="ChEBI" id="CHEBI:18420"/>
    </cofactor>
</comment>
<keyword evidence="5" id="KW-0472">Membrane</keyword>
<dbReference type="InterPro" id="IPR002060">
    <property type="entry name" value="Squ/phyt_synthse"/>
</dbReference>
<keyword evidence="4" id="KW-0808">Transferase</keyword>
<accession>A0A7S0ZHI8</accession>
<dbReference type="SFLD" id="SFLDS00005">
    <property type="entry name" value="Isoprenoid_Synthase_Type_I"/>
    <property type="match status" value="1"/>
</dbReference>
<evidence type="ECO:0000256" key="5">
    <source>
        <dbReference type="SAM" id="Phobius"/>
    </source>
</evidence>
<dbReference type="EC" id="2.5.1.21" evidence="3"/>
<dbReference type="Pfam" id="PF00494">
    <property type="entry name" value="SQS_PSY"/>
    <property type="match status" value="1"/>
</dbReference>
<evidence type="ECO:0000256" key="2">
    <source>
        <dbReference type="ARBA" id="ARBA00006251"/>
    </source>
</evidence>
<dbReference type="Gene3D" id="1.10.600.10">
    <property type="entry name" value="Farnesyl Diphosphate Synthase"/>
    <property type="match status" value="1"/>
</dbReference>
<dbReference type="SUPFAM" id="SSF48576">
    <property type="entry name" value="Terpenoid synthases"/>
    <property type="match status" value="1"/>
</dbReference>
<dbReference type="InterPro" id="IPR006449">
    <property type="entry name" value="Squal_synth-like"/>
</dbReference>
<reference evidence="6" key="1">
    <citation type="submission" date="2021-01" db="EMBL/GenBank/DDBJ databases">
        <authorList>
            <person name="Corre E."/>
            <person name="Pelletier E."/>
            <person name="Niang G."/>
            <person name="Scheremetjew M."/>
            <person name="Finn R."/>
            <person name="Kale V."/>
            <person name="Holt S."/>
            <person name="Cochrane G."/>
            <person name="Meng A."/>
            <person name="Brown T."/>
            <person name="Cohen L."/>
        </authorList>
    </citation>
    <scope>NUCLEOTIDE SEQUENCE</scope>
    <source>
        <strain evidence="6">CCMP3278</strain>
    </source>
</reference>
<keyword evidence="5" id="KW-1133">Transmembrane helix</keyword>
<evidence type="ECO:0000256" key="1">
    <source>
        <dbReference type="ARBA" id="ARBA00001946"/>
    </source>
</evidence>
<keyword evidence="5" id="KW-0812">Transmembrane</keyword>
<dbReference type="PROSITE" id="PS01045">
    <property type="entry name" value="SQUALEN_PHYTOEN_SYN_2"/>
    <property type="match status" value="1"/>
</dbReference>
<dbReference type="AlphaFoldDB" id="A0A7S0ZHI8"/>
<dbReference type="PANTHER" id="PTHR11626:SF2">
    <property type="entry name" value="SQUALENE SYNTHASE"/>
    <property type="match status" value="1"/>
</dbReference>
<dbReference type="CDD" id="cd00683">
    <property type="entry name" value="Trans_IPPS_HH"/>
    <property type="match status" value="1"/>
</dbReference>
<evidence type="ECO:0000256" key="4">
    <source>
        <dbReference type="ARBA" id="ARBA00022679"/>
    </source>
</evidence>
<evidence type="ECO:0000256" key="3">
    <source>
        <dbReference type="ARBA" id="ARBA00012373"/>
    </source>
</evidence>
<dbReference type="GO" id="GO:0005789">
    <property type="term" value="C:endoplasmic reticulum membrane"/>
    <property type="evidence" value="ECO:0007669"/>
    <property type="project" value="TreeGrafter"/>
</dbReference>
<name>A0A7S0ZHI8_9RHOD</name>
<gene>
    <name evidence="6" type="ORF">TOLI1172_LOCUS6186</name>
</gene>
<dbReference type="SFLD" id="SFLDG01018">
    <property type="entry name" value="Squalene/Phytoene_Synthase_Lik"/>
    <property type="match status" value="1"/>
</dbReference>
<feature type="transmembrane region" description="Helical" evidence="5">
    <location>
        <begin position="433"/>
        <end position="455"/>
    </location>
</feature>
<comment type="similarity">
    <text evidence="2">Belongs to the phytoene/squalene synthase family.</text>
</comment>
<dbReference type="InterPro" id="IPR019845">
    <property type="entry name" value="Squalene/phytoene_synthase_CS"/>
</dbReference>
<dbReference type="InterPro" id="IPR008949">
    <property type="entry name" value="Isoprenoid_synthase_dom_sf"/>
</dbReference>
<dbReference type="GO" id="GO:0045338">
    <property type="term" value="P:farnesyl diphosphate metabolic process"/>
    <property type="evidence" value="ECO:0007669"/>
    <property type="project" value="InterPro"/>
</dbReference>
<sequence>MGIVKELVGAAHRPDEALAMVRFKLKARAAYAASVALRSASDPMTAKWEFCYEYLGKVSRSFAMVIMELDDELRDPVCIFYLVLRALDTVEDDTAKDSQARIDLCTQFYKKLELPEWSTSEYGYAHEKELLEQFSAVLACFGSLPEKYRKVISDITRRMGKGMAEHIHDKECISVADYDQYCFYVAGLVGIGLSSMFVASGREDRFFVENDHLSISMGLFLQKVNIIRDYLEDIHDARTFWPREIWSEFSPTGELSAFKHPEYRMEAVECLNAMITDALRHVPDCIQYMSRIQNSFVFNFVAIPQVMAIGTLAECFNNPLVFEGIVKLRRGLTAKLVMKTKTMSALFKLYFDFAMNMKKKCQVADASYELTAMRLNSICDLSLPYIVSSHDLQASNWLFALLLVFLSVYLVNRRRDFDVYGIAQAGLPEIQDMAALGALFLCLAYMLVFFGLQFMRPTIERTESSLALSYQDSS</sequence>
<dbReference type="GO" id="GO:0051996">
    <property type="term" value="F:squalene synthase [NAD(P)H] activity"/>
    <property type="evidence" value="ECO:0007669"/>
    <property type="project" value="UniProtKB-EC"/>
</dbReference>
<dbReference type="GO" id="GO:0008610">
    <property type="term" value="P:lipid biosynthetic process"/>
    <property type="evidence" value="ECO:0007669"/>
    <property type="project" value="InterPro"/>
</dbReference>
<dbReference type="InterPro" id="IPR044844">
    <property type="entry name" value="Trans_IPPS_euk-type"/>
</dbReference>
<evidence type="ECO:0000313" key="6">
    <source>
        <dbReference type="EMBL" id="CAD8821790.1"/>
    </source>
</evidence>
<proteinExistence type="inferred from homology"/>